<dbReference type="Proteomes" id="UP000488299">
    <property type="component" value="Unassembled WGS sequence"/>
</dbReference>
<reference evidence="1 2" key="1">
    <citation type="submission" date="2019-10" db="EMBL/GenBank/DDBJ databases">
        <title>Rudanella paleaurantiibacter sp. nov., isolated from sludge.</title>
        <authorList>
            <person name="Xu S.Q."/>
        </authorList>
    </citation>
    <scope>NUCLEOTIDE SEQUENCE [LARGE SCALE GENOMIC DNA]</scope>
    <source>
        <strain evidence="1 2">HX-22-17</strain>
    </source>
</reference>
<proteinExistence type="predicted"/>
<name>A0A7J5U1F3_9BACT</name>
<keyword evidence="2" id="KW-1185">Reference proteome</keyword>
<dbReference type="AlphaFoldDB" id="A0A7J5U1F3"/>
<accession>A0A7J5U1F3</accession>
<evidence type="ECO:0000313" key="2">
    <source>
        <dbReference type="Proteomes" id="UP000488299"/>
    </source>
</evidence>
<evidence type="ECO:0000313" key="1">
    <source>
        <dbReference type="EMBL" id="KAB7731371.1"/>
    </source>
</evidence>
<comment type="caution">
    <text evidence="1">The sequence shown here is derived from an EMBL/GenBank/DDBJ whole genome shotgun (WGS) entry which is preliminary data.</text>
</comment>
<protein>
    <submittedName>
        <fullName evidence="1">Uncharacterized protein</fullName>
    </submittedName>
</protein>
<dbReference type="EMBL" id="WELI01000003">
    <property type="protein sequence ID" value="KAB7731371.1"/>
    <property type="molecule type" value="Genomic_DNA"/>
</dbReference>
<sequence length="143" mass="16056">MQILLLFLAFLGPLRAHIPDDLQPHLTYRLLVDNKPLDWQAGAPVSLKSLRIEVQLDEESQKLYPHLKGQPIYAGSVISLARGNRRLGMIRCNLTQPLTNFLTQATPGDRLVIEVQDVQIRQKDGTLKPLSDGKSLVYSVPLH</sequence>
<dbReference type="RefSeq" id="WP_152124343.1">
    <property type="nucleotide sequence ID" value="NZ_WELI01000003.1"/>
</dbReference>
<organism evidence="1 2">
    <name type="scientific">Rudanella paleaurantiibacter</name>
    <dbReference type="NCBI Taxonomy" id="2614655"/>
    <lineage>
        <taxon>Bacteria</taxon>
        <taxon>Pseudomonadati</taxon>
        <taxon>Bacteroidota</taxon>
        <taxon>Cytophagia</taxon>
        <taxon>Cytophagales</taxon>
        <taxon>Cytophagaceae</taxon>
        <taxon>Rudanella</taxon>
    </lineage>
</organism>
<gene>
    <name evidence="1" type="ORF">F5984_11295</name>
</gene>